<dbReference type="GO" id="GO:0003677">
    <property type="term" value="F:DNA binding"/>
    <property type="evidence" value="ECO:0007669"/>
    <property type="project" value="InterPro"/>
</dbReference>
<keyword evidence="5" id="KW-0442">Lipid degradation</keyword>
<dbReference type="GO" id="GO:0016891">
    <property type="term" value="F:RNA endonuclease activity producing 5'-phosphomonoesters, hydrolytic mechanism"/>
    <property type="evidence" value="ECO:0007669"/>
    <property type="project" value="TreeGrafter"/>
</dbReference>
<dbReference type="InterPro" id="IPR010994">
    <property type="entry name" value="RuvA_2-like"/>
</dbReference>
<evidence type="ECO:0000259" key="7">
    <source>
        <dbReference type="PROSITE" id="PS50035"/>
    </source>
</evidence>
<feature type="domain" description="PLD phosphodiesterase" evidence="7">
    <location>
        <begin position="391"/>
        <end position="418"/>
    </location>
</feature>
<accession>Q114E8</accession>
<keyword evidence="6" id="KW-0443">Lipid metabolism</keyword>
<keyword evidence="4" id="KW-0378">Hydrolase</keyword>
<comment type="catalytic activity">
    <reaction evidence="1">
        <text>a 1,2-diacyl-sn-glycero-3-phosphocholine + H2O = a 1,2-diacyl-sn-glycero-3-phosphate + choline + H(+)</text>
        <dbReference type="Rhea" id="RHEA:14445"/>
        <dbReference type="ChEBI" id="CHEBI:15354"/>
        <dbReference type="ChEBI" id="CHEBI:15377"/>
        <dbReference type="ChEBI" id="CHEBI:15378"/>
        <dbReference type="ChEBI" id="CHEBI:57643"/>
        <dbReference type="ChEBI" id="CHEBI:58608"/>
        <dbReference type="EC" id="3.1.4.4"/>
    </reaction>
</comment>
<dbReference type="eggNOG" id="COG1555">
    <property type="taxonomic scope" value="Bacteria"/>
</dbReference>
<dbReference type="SMART" id="SM00155">
    <property type="entry name" value="PLDc"/>
    <property type="match status" value="2"/>
</dbReference>
<dbReference type="KEGG" id="ter:Tery_1870"/>
<evidence type="ECO:0000256" key="3">
    <source>
        <dbReference type="ARBA" id="ARBA00012027"/>
    </source>
</evidence>
<dbReference type="GO" id="GO:0004630">
    <property type="term" value="F:phospholipase D activity"/>
    <property type="evidence" value="ECO:0007669"/>
    <property type="project" value="UniProtKB-EC"/>
</dbReference>
<sequence length="545" mass="60848">MLLYSLKLRFSYVLLLTLNLTACLNKPQELVPPLSPLPQEPLIKCYFNQSQASSYTEVLRQQTRLGDNLEEIIVNTIADANSTVYVAVQELSLPSITQALAERYRAGVKVRVIIENTYNLPWESLSPSEVSQLPERERDRYNEFISISSNNIDGDISQYKVNHRDALIILSNAGVPLIDDTADGSKGSGLMHHKFLVVDGKTTIVTSANFTTSGIHGDFSESLSQGNTNNLLKIESVELAELFTEEFNLLWGDGPGGKLDSKFGIKKPFRQTREVLVGDTKVAVQFSPTSKSLSWQKSVNGLINQTLEKAQKSINLSLFIFSAQLLVNTLEKKSLQGVLIQGLIDRSFAYRYYSEGLDIMGIALPNKCKYETNNQTWKKPIYTVGVPNLPPGDRLHHKFGIIDNSIVITGSHNWTEAANKNNDETLLVIESSTVAAHFEREFQRLYQTATMGIPSWLIKKVEKQQQECGDRLTKTEIFLTNTNNKINLNTATAEELETLPGVGPKLAERIIQARKNKPFTSLADLDQISGIGPKILDKLSDRVTW</sequence>
<proteinExistence type="inferred from homology"/>
<gene>
    <name evidence="8" type="ordered locus">Tery_1870</name>
</gene>
<dbReference type="PANTHER" id="PTHR43856:SF1">
    <property type="entry name" value="MITOCHONDRIAL CARDIOLIPIN HYDROLASE"/>
    <property type="match status" value="1"/>
</dbReference>
<dbReference type="GO" id="GO:0006793">
    <property type="term" value="P:phosphorus metabolic process"/>
    <property type="evidence" value="ECO:0007669"/>
    <property type="project" value="UniProtKB-ARBA"/>
</dbReference>
<dbReference type="AlphaFoldDB" id="Q114E8"/>
<reference evidence="8" key="1">
    <citation type="submission" date="2006-06" db="EMBL/GenBank/DDBJ databases">
        <title>Complete sequence of Trichodesmium erythraeum IMS101.</title>
        <authorList>
            <consortium name="US DOE Joint Genome Institute"/>
            <person name="Copeland A."/>
            <person name="Lucas S."/>
            <person name="Lapidus A."/>
            <person name="Barry K."/>
            <person name="Detter J.C."/>
            <person name="Glavina del Rio T."/>
            <person name="Hammon N."/>
            <person name="Israni S."/>
            <person name="Dalin E."/>
            <person name="Tice H."/>
            <person name="Pitluck S."/>
            <person name="Kiss H."/>
            <person name="Munk A.C."/>
            <person name="Brettin T."/>
            <person name="Bruce D."/>
            <person name="Han C."/>
            <person name="Tapia R."/>
            <person name="Gilna P."/>
            <person name="Schmutz J."/>
            <person name="Larimer F."/>
            <person name="Land M."/>
            <person name="Hauser L."/>
            <person name="Kyrpides N."/>
            <person name="Kim E."/>
            <person name="Richardson P."/>
        </authorList>
    </citation>
    <scope>NUCLEOTIDE SEQUENCE [LARGE SCALE GENOMIC DNA]</scope>
    <source>
        <strain evidence="8">IMS101</strain>
    </source>
</reference>
<dbReference type="GO" id="GO:0016042">
    <property type="term" value="P:lipid catabolic process"/>
    <property type="evidence" value="ECO:0007669"/>
    <property type="project" value="UniProtKB-KW"/>
</dbReference>
<dbReference type="InterPro" id="IPR025202">
    <property type="entry name" value="PLD-like_dom"/>
</dbReference>
<dbReference type="EMBL" id="CP000393">
    <property type="protein sequence ID" value="ABG51126.1"/>
    <property type="molecule type" value="Genomic_DNA"/>
</dbReference>
<dbReference type="HOGENOM" id="CLU_038899_0_0_3"/>
<dbReference type="InterPro" id="IPR003583">
    <property type="entry name" value="Hlx-hairpin-Hlx_DNA-bd_motif"/>
</dbReference>
<dbReference type="STRING" id="203124.Tery_1870"/>
<protein>
    <recommendedName>
        <fullName evidence="3">phospholipase D</fullName>
        <ecNumber evidence="3">3.1.4.4</ecNumber>
    </recommendedName>
</protein>
<comment type="similarity">
    <text evidence="2">Belongs to the phospholipase D family.</text>
</comment>
<dbReference type="Gene3D" id="3.30.870.10">
    <property type="entry name" value="Endonuclease Chain A"/>
    <property type="match status" value="2"/>
</dbReference>
<organism evidence="8">
    <name type="scientific">Trichodesmium erythraeum (strain IMS101)</name>
    <dbReference type="NCBI Taxonomy" id="203124"/>
    <lineage>
        <taxon>Bacteria</taxon>
        <taxon>Bacillati</taxon>
        <taxon>Cyanobacteriota</taxon>
        <taxon>Cyanophyceae</taxon>
        <taxon>Oscillatoriophycideae</taxon>
        <taxon>Oscillatoriales</taxon>
        <taxon>Microcoleaceae</taxon>
        <taxon>Trichodesmium</taxon>
    </lineage>
</organism>
<evidence type="ECO:0000256" key="2">
    <source>
        <dbReference type="ARBA" id="ARBA00008664"/>
    </source>
</evidence>
<dbReference type="Pfam" id="PF12836">
    <property type="entry name" value="HHH_3"/>
    <property type="match status" value="1"/>
</dbReference>
<dbReference type="Gene3D" id="1.10.150.320">
    <property type="entry name" value="Photosystem II 12 kDa extrinsic protein"/>
    <property type="match status" value="1"/>
</dbReference>
<dbReference type="InterPro" id="IPR001736">
    <property type="entry name" value="PLipase_D/transphosphatidylase"/>
</dbReference>
<dbReference type="PANTHER" id="PTHR43856">
    <property type="entry name" value="CARDIOLIPIN HYDROLASE"/>
    <property type="match status" value="1"/>
</dbReference>
<evidence type="ECO:0000256" key="5">
    <source>
        <dbReference type="ARBA" id="ARBA00022963"/>
    </source>
</evidence>
<dbReference type="SMART" id="SM00278">
    <property type="entry name" value="HhH1"/>
    <property type="match status" value="2"/>
</dbReference>
<dbReference type="SUPFAM" id="SSF56024">
    <property type="entry name" value="Phospholipase D/nuclease"/>
    <property type="match status" value="2"/>
</dbReference>
<evidence type="ECO:0000313" key="8">
    <source>
        <dbReference type="EMBL" id="ABG51126.1"/>
    </source>
</evidence>
<dbReference type="Pfam" id="PF13091">
    <property type="entry name" value="PLDc_2"/>
    <property type="match status" value="2"/>
</dbReference>
<dbReference type="SUPFAM" id="SSF47781">
    <property type="entry name" value="RuvA domain 2-like"/>
    <property type="match status" value="1"/>
</dbReference>
<dbReference type="InterPro" id="IPR051406">
    <property type="entry name" value="PLD_domain"/>
</dbReference>
<feature type="domain" description="PLD phosphodiesterase" evidence="7">
    <location>
        <begin position="187"/>
        <end position="214"/>
    </location>
</feature>
<dbReference type="CDD" id="cd09173">
    <property type="entry name" value="PLDc_Nuc_like_unchar1_2"/>
    <property type="match status" value="1"/>
</dbReference>
<evidence type="ECO:0000256" key="4">
    <source>
        <dbReference type="ARBA" id="ARBA00022801"/>
    </source>
</evidence>
<dbReference type="PROSITE" id="PS50035">
    <property type="entry name" value="PLD"/>
    <property type="match status" value="2"/>
</dbReference>
<dbReference type="CDD" id="cd09116">
    <property type="entry name" value="PLDc_Nuc_like"/>
    <property type="match status" value="1"/>
</dbReference>
<dbReference type="EC" id="3.1.4.4" evidence="3"/>
<evidence type="ECO:0000256" key="6">
    <source>
        <dbReference type="ARBA" id="ARBA00023098"/>
    </source>
</evidence>
<evidence type="ECO:0000256" key="1">
    <source>
        <dbReference type="ARBA" id="ARBA00000798"/>
    </source>
</evidence>
<dbReference type="eggNOG" id="COG1502">
    <property type="taxonomic scope" value="Bacteria"/>
</dbReference>
<dbReference type="GO" id="GO:0006281">
    <property type="term" value="P:DNA repair"/>
    <property type="evidence" value="ECO:0007669"/>
    <property type="project" value="InterPro"/>
</dbReference>
<name>Q114E8_TRIEI</name>